<keyword evidence="6 11" id="KW-0418">Kinase</keyword>
<dbReference type="InterPro" id="IPR003661">
    <property type="entry name" value="HisK_dim/P_dom"/>
</dbReference>
<dbReference type="PANTHER" id="PTHR43711:SF1">
    <property type="entry name" value="HISTIDINE KINASE 1"/>
    <property type="match status" value="1"/>
</dbReference>
<accession>A0A2T1KFJ5</accession>
<dbReference type="InterPro" id="IPR003594">
    <property type="entry name" value="HATPase_dom"/>
</dbReference>
<dbReference type="PRINTS" id="PR00344">
    <property type="entry name" value="BCTRLSENSOR"/>
</dbReference>
<dbReference type="EC" id="2.7.13.3" evidence="3"/>
<dbReference type="OrthoDB" id="9804645at2"/>
<feature type="domain" description="HAMP" evidence="10">
    <location>
        <begin position="306"/>
        <end position="359"/>
    </location>
</feature>
<proteinExistence type="predicted"/>
<evidence type="ECO:0000256" key="8">
    <source>
        <dbReference type="SAM" id="Phobius"/>
    </source>
</evidence>
<evidence type="ECO:0000256" key="6">
    <source>
        <dbReference type="ARBA" id="ARBA00022777"/>
    </source>
</evidence>
<dbReference type="Proteomes" id="UP000238385">
    <property type="component" value="Unassembled WGS sequence"/>
</dbReference>
<keyword evidence="7" id="KW-0902">Two-component regulatory system</keyword>
<dbReference type="PANTHER" id="PTHR43711">
    <property type="entry name" value="TWO-COMPONENT HISTIDINE KINASE"/>
    <property type="match status" value="1"/>
</dbReference>
<dbReference type="Gene3D" id="3.30.565.10">
    <property type="entry name" value="Histidine kinase-like ATPase, C-terminal domain"/>
    <property type="match status" value="1"/>
</dbReference>
<evidence type="ECO:0000256" key="5">
    <source>
        <dbReference type="ARBA" id="ARBA00022679"/>
    </source>
</evidence>
<sequence length="594" mass="64265">MKSFSLSARVVLITSSSIVISVGLVLFIAYDRLVRDFEQVLTERQSLQTAAVASRVNEELTIRLNSLEAFASVLTNGSDLLPQSQLEFLLGRQPTLERLFGGGLLVFDDKSVAIAENVFVPQRLGTSYADRPHFRQAVVTRKPIVSRPIIGRTTGLPLLSFLAPIQSDDGDLLGLAGGTINLAEAGILPKDLDSDSDAILQVLDIGHFMQVDALQQDQPAPGLPNPGEDLLIDAALSGISSGVVTDRSGERWVFATEHLERLGWLFLSAAPYERATQPARASFQSFLWISVLAIPPLILLTFFVSAAATRQLTGMSRQINNMAADSSFTQRLLPKGPAETRNLAKAFNTLMDEREALDNLKSQFVSNVSHELRTPLTSINGSLKLLDAGAAGALPPKAVVMIDVALRNGQQLQALITDLLDFDKAIAGKLSIHAAELNVADTVRSACESNQSMATQYQVRLAPECCDGLTVYADPARLQQILNNFISNALKYSPRGGLVSVSSKTTTQGFVRIVVSDQGNGVPEPFLPHLFQRFAQAESGSTRAKTGTGLGLAICQELARLMHGHVGYYYDRGAHFWVELPKPESQSGDHHADA</sequence>
<protein>
    <recommendedName>
        <fullName evidence="3">histidine kinase</fullName>
        <ecNumber evidence="3">2.7.13.3</ecNumber>
    </recommendedName>
</protein>
<dbReference type="InterPro" id="IPR050736">
    <property type="entry name" value="Sensor_HK_Regulatory"/>
</dbReference>
<evidence type="ECO:0000259" key="9">
    <source>
        <dbReference type="PROSITE" id="PS50109"/>
    </source>
</evidence>
<dbReference type="GO" id="GO:0016020">
    <property type="term" value="C:membrane"/>
    <property type="evidence" value="ECO:0007669"/>
    <property type="project" value="UniProtKB-SubCell"/>
</dbReference>
<dbReference type="CDD" id="cd12914">
    <property type="entry name" value="PDC1_DGC_like"/>
    <property type="match status" value="1"/>
</dbReference>
<dbReference type="SUPFAM" id="SSF47384">
    <property type="entry name" value="Homodimeric domain of signal transducing histidine kinase"/>
    <property type="match status" value="1"/>
</dbReference>
<dbReference type="InterPro" id="IPR036890">
    <property type="entry name" value="HATPase_C_sf"/>
</dbReference>
<dbReference type="RefSeq" id="WP_106671495.1">
    <property type="nucleotide sequence ID" value="NZ_BMFE01000001.1"/>
</dbReference>
<evidence type="ECO:0000259" key="10">
    <source>
        <dbReference type="PROSITE" id="PS50885"/>
    </source>
</evidence>
<dbReference type="PROSITE" id="PS50885">
    <property type="entry name" value="HAMP"/>
    <property type="match status" value="1"/>
</dbReference>
<keyword evidence="8" id="KW-0812">Transmembrane</keyword>
<evidence type="ECO:0000256" key="2">
    <source>
        <dbReference type="ARBA" id="ARBA00004370"/>
    </source>
</evidence>
<evidence type="ECO:0000313" key="11">
    <source>
        <dbReference type="EMBL" id="PSF08899.1"/>
    </source>
</evidence>
<dbReference type="CDD" id="cd00082">
    <property type="entry name" value="HisKA"/>
    <property type="match status" value="1"/>
</dbReference>
<evidence type="ECO:0000256" key="4">
    <source>
        <dbReference type="ARBA" id="ARBA00022553"/>
    </source>
</evidence>
<comment type="caution">
    <text evidence="11">The sequence shown here is derived from an EMBL/GenBank/DDBJ whole genome shotgun (WGS) entry which is preliminary data.</text>
</comment>
<dbReference type="SUPFAM" id="SSF55874">
    <property type="entry name" value="ATPase domain of HSP90 chaperone/DNA topoisomerase II/histidine kinase"/>
    <property type="match status" value="1"/>
</dbReference>
<keyword evidence="8" id="KW-1133">Transmembrane helix</keyword>
<keyword evidence="5" id="KW-0808">Transferase</keyword>
<dbReference type="InterPro" id="IPR005467">
    <property type="entry name" value="His_kinase_dom"/>
</dbReference>
<evidence type="ECO:0000256" key="3">
    <source>
        <dbReference type="ARBA" id="ARBA00012438"/>
    </source>
</evidence>
<organism evidence="11 12">
    <name type="scientific">Marinobacter halophilus</name>
    <dbReference type="NCBI Taxonomy" id="1323740"/>
    <lineage>
        <taxon>Bacteria</taxon>
        <taxon>Pseudomonadati</taxon>
        <taxon>Pseudomonadota</taxon>
        <taxon>Gammaproteobacteria</taxon>
        <taxon>Pseudomonadales</taxon>
        <taxon>Marinobacteraceae</taxon>
        <taxon>Marinobacter</taxon>
    </lineage>
</organism>
<dbReference type="Pfam" id="PF00512">
    <property type="entry name" value="HisKA"/>
    <property type="match status" value="1"/>
</dbReference>
<reference evidence="11 12" key="1">
    <citation type="submission" date="2018-03" db="EMBL/GenBank/DDBJ databases">
        <title>Marinobacter brunus sp. nov., a marine bacterium of Gamma-proteobacteria isolated from the surface seawater of the South China Sea.</title>
        <authorList>
            <person name="Cheng H."/>
            <person name="Wu Y.-H."/>
            <person name="Xamxidin M."/>
            <person name="Xu X.-W."/>
        </authorList>
    </citation>
    <scope>NUCLEOTIDE SEQUENCE [LARGE SCALE GENOMIC DNA]</scope>
    <source>
        <strain evidence="11 12">JCM 30472</strain>
    </source>
</reference>
<dbReference type="InterPro" id="IPR003660">
    <property type="entry name" value="HAMP_dom"/>
</dbReference>
<keyword evidence="12" id="KW-1185">Reference proteome</keyword>
<comment type="catalytic activity">
    <reaction evidence="1">
        <text>ATP + protein L-histidine = ADP + protein N-phospho-L-histidine.</text>
        <dbReference type="EC" id="2.7.13.3"/>
    </reaction>
</comment>
<evidence type="ECO:0000256" key="7">
    <source>
        <dbReference type="ARBA" id="ARBA00023012"/>
    </source>
</evidence>
<dbReference type="GO" id="GO:0000155">
    <property type="term" value="F:phosphorelay sensor kinase activity"/>
    <property type="evidence" value="ECO:0007669"/>
    <property type="project" value="InterPro"/>
</dbReference>
<evidence type="ECO:0000256" key="1">
    <source>
        <dbReference type="ARBA" id="ARBA00000085"/>
    </source>
</evidence>
<dbReference type="InterPro" id="IPR004358">
    <property type="entry name" value="Sig_transdc_His_kin-like_C"/>
</dbReference>
<dbReference type="SMART" id="SM00387">
    <property type="entry name" value="HATPase_c"/>
    <property type="match status" value="1"/>
</dbReference>
<comment type="subcellular location">
    <subcellularLocation>
        <location evidence="2">Membrane</location>
    </subcellularLocation>
</comment>
<dbReference type="Gene3D" id="3.30.450.20">
    <property type="entry name" value="PAS domain"/>
    <property type="match status" value="1"/>
</dbReference>
<dbReference type="EMBL" id="PXNN01000011">
    <property type="protein sequence ID" value="PSF08899.1"/>
    <property type="molecule type" value="Genomic_DNA"/>
</dbReference>
<dbReference type="SMART" id="SM00388">
    <property type="entry name" value="HisKA"/>
    <property type="match status" value="1"/>
</dbReference>
<gene>
    <name evidence="11" type="ORF">C7H08_09615</name>
</gene>
<dbReference type="Pfam" id="PF02518">
    <property type="entry name" value="HATPase_c"/>
    <property type="match status" value="1"/>
</dbReference>
<dbReference type="AlphaFoldDB" id="A0A2T1KFJ5"/>
<keyword evidence="8" id="KW-0472">Membrane</keyword>
<name>A0A2T1KFJ5_9GAMM</name>
<dbReference type="Gene3D" id="6.10.340.10">
    <property type="match status" value="1"/>
</dbReference>
<dbReference type="InterPro" id="IPR036097">
    <property type="entry name" value="HisK_dim/P_sf"/>
</dbReference>
<evidence type="ECO:0000313" key="12">
    <source>
        <dbReference type="Proteomes" id="UP000238385"/>
    </source>
</evidence>
<feature type="domain" description="Histidine kinase" evidence="9">
    <location>
        <begin position="367"/>
        <end position="584"/>
    </location>
</feature>
<feature type="transmembrane region" description="Helical" evidence="8">
    <location>
        <begin position="6"/>
        <end position="30"/>
    </location>
</feature>
<dbReference type="PROSITE" id="PS50109">
    <property type="entry name" value="HIS_KIN"/>
    <property type="match status" value="1"/>
</dbReference>
<feature type="transmembrane region" description="Helical" evidence="8">
    <location>
        <begin position="286"/>
        <end position="308"/>
    </location>
</feature>
<dbReference type="Gene3D" id="1.10.287.130">
    <property type="match status" value="1"/>
</dbReference>
<keyword evidence="4" id="KW-0597">Phosphoprotein</keyword>